<dbReference type="EMBL" id="SOBK01000010">
    <property type="protein sequence ID" value="TDT86947.1"/>
    <property type="molecule type" value="Genomic_DNA"/>
</dbReference>
<sequence>MNYGFMQQLKERQNQGQDLGDAASLLDDSNGLRLGQIAVLNPAKDGLTPAATALAKAPGQADKLPADFPRTLGETFANEIVRRMGEVTDENGEPRDSGELRDELASTMDWLRERFGDETASAAAGMIIQSTASGVTEDTLGEGMLNVLKFIDRNFGIAAGDEAMARFNSGINNALNNFFDNGLNELFFDAGSTDGVSATQDLTARFFAHTAQSADSGAADSLDELNDILEELRGELDNIAQLQDLTSKLEADFNPAKASVSKALEAYQAPAQSVEPQFASVTV</sequence>
<accession>A0A126QJB7</accession>
<dbReference type="KEGG" id="dej:AWY79_02605"/>
<name>A0A126QJB7_9BACT</name>
<gene>
    <name evidence="1" type="ORF">AWY79_02605</name>
    <name evidence="2" type="ORF">EDC59_11028</name>
</gene>
<proteinExistence type="predicted"/>
<reference evidence="2 4" key="2">
    <citation type="submission" date="2019-03" db="EMBL/GenBank/DDBJ databases">
        <title>Genomic Encyclopedia of Type Strains, Phase IV (KMG-IV): sequencing the most valuable type-strain genomes for metagenomic binning, comparative biology and taxonomic classification.</title>
        <authorList>
            <person name="Goeker M."/>
        </authorList>
    </citation>
    <scope>NUCLEOTIDE SEQUENCE [LARGE SCALE GENOMIC DNA]</scope>
    <source>
        <strain evidence="2 4">DSM 101483</strain>
    </source>
</reference>
<keyword evidence="3" id="KW-1185">Reference proteome</keyword>
<evidence type="ECO:0000313" key="4">
    <source>
        <dbReference type="Proteomes" id="UP000295506"/>
    </source>
</evidence>
<dbReference type="EMBL" id="CP014206">
    <property type="protein sequence ID" value="AMK10083.1"/>
    <property type="molecule type" value="Genomic_DNA"/>
</dbReference>
<dbReference type="RefSeq" id="WP_066799853.1">
    <property type="nucleotide sequence ID" value="NZ_SOBK01000010.1"/>
</dbReference>
<organism evidence="2 4">
    <name type="scientific">Pseudodesulfovibrio indicus</name>
    <dbReference type="NCBI Taxonomy" id="1716143"/>
    <lineage>
        <taxon>Bacteria</taxon>
        <taxon>Pseudomonadati</taxon>
        <taxon>Thermodesulfobacteriota</taxon>
        <taxon>Desulfovibrionia</taxon>
        <taxon>Desulfovibrionales</taxon>
        <taxon>Desulfovibrionaceae</taxon>
    </lineage>
</organism>
<reference evidence="1 3" key="1">
    <citation type="journal article" date="2016" name="Front. Microbiol.">
        <title>Genome Sequence of the Piezophilic, Mesophilic Sulfate-Reducing Bacterium Desulfovibrio indicus J2T.</title>
        <authorList>
            <person name="Cao J."/>
            <person name="Maignien L."/>
            <person name="Shao Z."/>
            <person name="Alain K."/>
            <person name="Jebbar M."/>
        </authorList>
    </citation>
    <scope>NUCLEOTIDE SEQUENCE [LARGE SCALE GENOMIC DNA]</scope>
    <source>
        <strain evidence="1 3">J2</strain>
    </source>
</reference>
<dbReference type="Proteomes" id="UP000055611">
    <property type="component" value="Chromosome"/>
</dbReference>
<protein>
    <recommendedName>
        <fullName evidence="5">DUF5610 domain-containing protein</fullName>
    </recommendedName>
</protein>
<evidence type="ECO:0000313" key="2">
    <source>
        <dbReference type="EMBL" id="TDT86947.1"/>
    </source>
</evidence>
<dbReference type="AlphaFoldDB" id="A0A126QJB7"/>
<evidence type="ECO:0008006" key="5">
    <source>
        <dbReference type="Google" id="ProtNLM"/>
    </source>
</evidence>
<evidence type="ECO:0000313" key="1">
    <source>
        <dbReference type="EMBL" id="AMK10083.1"/>
    </source>
</evidence>
<evidence type="ECO:0000313" key="3">
    <source>
        <dbReference type="Proteomes" id="UP000055611"/>
    </source>
</evidence>
<dbReference type="Proteomes" id="UP000295506">
    <property type="component" value="Unassembled WGS sequence"/>
</dbReference>